<evidence type="ECO:0000313" key="3">
    <source>
        <dbReference type="EMBL" id="WRL65595.1"/>
    </source>
</evidence>
<name>A0ABZ1B469_9ACTN</name>
<keyword evidence="4" id="KW-1185">Reference proteome</keyword>
<dbReference type="SUPFAM" id="SSF51395">
    <property type="entry name" value="FMN-linked oxidoreductases"/>
    <property type="match status" value="1"/>
</dbReference>
<dbReference type="PANTHER" id="PTHR45846">
    <property type="entry name" value="TRNA-DIHYDROURIDINE(47) SYNTHASE [NAD(P)(+)]-LIKE"/>
    <property type="match status" value="1"/>
</dbReference>
<dbReference type="InterPro" id="IPR035587">
    <property type="entry name" value="DUS-like_FMN-bd"/>
</dbReference>
<dbReference type="Proteomes" id="UP001324287">
    <property type="component" value="Chromosome"/>
</dbReference>
<dbReference type="Pfam" id="PF01207">
    <property type="entry name" value="Dus"/>
    <property type="match status" value="1"/>
</dbReference>
<feature type="region of interest" description="Disordered" evidence="1">
    <location>
        <begin position="72"/>
        <end position="123"/>
    </location>
</feature>
<dbReference type="PANTHER" id="PTHR45846:SF1">
    <property type="entry name" value="TRNA-DIHYDROURIDINE(47) SYNTHASE [NAD(P)(+)]-LIKE"/>
    <property type="match status" value="1"/>
</dbReference>
<accession>A0ABZ1B469</accession>
<dbReference type="Gene3D" id="3.20.20.70">
    <property type="entry name" value="Aldolase class I"/>
    <property type="match status" value="1"/>
</dbReference>
<gene>
    <name evidence="3" type="ORF">U6N30_08430</name>
</gene>
<evidence type="ECO:0000313" key="4">
    <source>
        <dbReference type="Proteomes" id="UP001324287"/>
    </source>
</evidence>
<proteinExistence type="predicted"/>
<feature type="domain" description="DUS-like FMN-binding" evidence="2">
    <location>
        <begin position="27"/>
        <end position="77"/>
    </location>
</feature>
<dbReference type="EMBL" id="CP141261">
    <property type="protein sequence ID" value="WRL65595.1"/>
    <property type="molecule type" value="Genomic_DNA"/>
</dbReference>
<dbReference type="InterPro" id="IPR013785">
    <property type="entry name" value="Aldolase_TIM"/>
</dbReference>
<evidence type="ECO:0000256" key="1">
    <source>
        <dbReference type="SAM" id="MobiDB-lite"/>
    </source>
</evidence>
<dbReference type="RefSeq" id="WP_324276913.1">
    <property type="nucleotide sequence ID" value="NZ_CP141261.1"/>
</dbReference>
<evidence type="ECO:0000259" key="2">
    <source>
        <dbReference type="Pfam" id="PF01207"/>
    </source>
</evidence>
<protein>
    <submittedName>
        <fullName evidence="3">tRNA-dihydrouridine synthase</fullName>
    </submittedName>
</protein>
<organism evidence="3 4">
    <name type="scientific">Blastococcus brunescens</name>
    <dbReference type="NCBI Taxonomy" id="1564165"/>
    <lineage>
        <taxon>Bacteria</taxon>
        <taxon>Bacillati</taxon>
        <taxon>Actinomycetota</taxon>
        <taxon>Actinomycetes</taxon>
        <taxon>Geodermatophilales</taxon>
        <taxon>Geodermatophilaceae</taxon>
        <taxon>Blastococcus</taxon>
    </lineage>
</organism>
<sequence>MTSTLEPATALPPLKLGALAVDPAVVLAPMAGITNPAFRTLCREFGAGLYVCEMITTRALVERNEKTLRMIRATADERTRSPSSSTASTRRPWAARSRCSSTRASPAPARRTSTSTSAARCPR</sequence>
<feature type="compositionally biased region" description="Low complexity" evidence="1">
    <location>
        <begin position="81"/>
        <end position="123"/>
    </location>
</feature>
<reference evidence="3 4" key="1">
    <citation type="submission" date="2023-12" db="EMBL/GenBank/DDBJ databases">
        <title>Blastococcus brunescens sp. nov., an actonobacterium isolated from sandstone collected in sahara desert.</title>
        <authorList>
            <person name="Gtari M."/>
            <person name="Ghodhbane F."/>
        </authorList>
    </citation>
    <scope>NUCLEOTIDE SEQUENCE [LARGE SCALE GENOMIC DNA]</scope>
    <source>
        <strain evidence="3 4">BMG 8361</strain>
    </source>
</reference>